<dbReference type="AlphaFoldDB" id="A0A0E9W4F2"/>
<dbReference type="EMBL" id="GBXM01024112">
    <property type="protein sequence ID" value="JAH84465.1"/>
    <property type="molecule type" value="Transcribed_RNA"/>
</dbReference>
<name>A0A0E9W4F2_ANGAN</name>
<sequence length="36" mass="4013">MDVTPTVPPGVLHAVLKWSNLCLMLHVHVNTLLSEF</sequence>
<protein>
    <submittedName>
        <fullName evidence="1">Uncharacterized protein</fullName>
    </submittedName>
</protein>
<reference evidence="1" key="2">
    <citation type="journal article" date="2015" name="Fish Shellfish Immunol.">
        <title>Early steps in the European eel (Anguilla anguilla)-Vibrio vulnificus interaction in the gills: Role of the RtxA13 toxin.</title>
        <authorList>
            <person name="Callol A."/>
            <person name="Pajuelo D."/>
            <person name="Ebbesson L."/>
            <person name="Teles M."/>
            <person name="MacKenzie S."/>
            <person name="Amaro C."/>
        </authorList>
    </citation>
    <scope>NUCLEOTIDE SEQUENCE</scope>
</reference>
<organism evidence="1">
    <name type="scientific">Anguilla anguilla</name>
    <name type="common">European freshwater eel</name>
    <name type="synonym">Muraena anguilla</name>
    <dbReference type="NCBI Taxonomy" id="7936"/>
    <lineage>
        <taxon>Eukaryota</taxon>
        <taxon>Metazoa</taxon>
        <taxon>Chordata</taxon>
        <taxon>Craniata</taxon>
        <taxon>Vertebrata</taxon>
        <taxon>Euteleostomi</taxon>
        <taxon>Actinopterygii</taxon>
        <taxon>Neopterygii</taxon>
        <taxon>Teleostei</taxon>
        <taxon>Anguilliformes</taxon>
        <taxon>Anguillidae</taxon>
        <taxon>Anguilla</taxon>
    </lineage>
</organism>
<accession>A0A0E9W4F2</accession>
<proteinExistence type="predicted"/>
<evidence type="ECO:0000313" key="1">
    <source>
        <dbReference type="EMBL" id="JAH84465.1"/>
    </source>
</evidence>
<reference evidence="1" key="1">
    <citation type="submission" date="2014-11" db="EMBL/GenBank/DDBJ databases">
        <authorList>
            <person name="Amaro Gonzalez C."/>
        </authorList>
    </citation>
    <scope>NUCLEOTIDE SEQUENCE</scope>
</reference>